<proteinExistence type="predicted"/>
<feature type="transmembrane region" description="Helical" evidence="1">
    <location>
        <begin position="6"/>
        <end position="21"/>
    </location>
</feature>
<gene>
    <name evidence="2" type="ORF">CJ218_08600</name>
</gene>
<reference evidence="2 3" key="1">
    <citation type="submission" date="2017-09" db="EMBL/GenBank/DDBJ databases">
        <title>Bacterial strain isolated from the female urinary microbiota.</title>
        <authorList>
            <person name="Thomas-White K."/>
            <person name="Kumar N."/>
            <person name="Forster S."/>
            <person name="Putonti C."/>
            <person name="Lawley T."/>
            <person name="Wolfe A.J."/>
        </authorList>
    </citation>
    <scope>NUCLEOTIDE SEQUENCE [LARGE SCALE GENOMIC DNA]</scope>
    <source>
        <strain evidence="2 3">UMB0186</strain>
    </source>
</reference>
<keyword evidence="1" id="KW-1133">Transmembrane helix</keyword>
<accession>A0A2N6SCS0</accession>
<feature type="transmembrane region" description="Helical" evidence="1">
    <location>
        <begin position="99"/>
        <end position="118"/>
    </location>
</feature>
<keyword evidence="1" id="KW-0812">Transmembrane</keyword>
<feature type="transmembrane region" description="Helical" evidence="1">
    <location>
        <begin position="374"/>
        <end position="395"/>
    </location>
</feature>
<comment type="caution">
    <text evidence="2">The sequence shown here is derived from an EMBL/GenBank/DDBJ whole genome shotgun (WGS) entry which is preliminary data.</text>
</comment>
<feature type="transmembrane region" description="Helical" evidence="1">
    <location>
        <begin position="145"/>
        <end position="165"/>
    </location>
</feature>
<feature type="transmembrane region" description="Helical" evidence="1">
    <location>
        <begin position="343"/>
        <end position="362"/>
    </location>
</feature>
<evidence type="ECO:0000313" key="3">
    <source>
        <dbReference type="Proteomes" id="UP000235670"/>
    </source>
</evidence>
<feature type="transmembrane region" description="Helical" evidence="1">
    <location>
        <begin position="294"/>
        <end position="322"/>
    </location>
</feature>
<evidence type="ECO:0000256" key="1">
    <source>
        <dbReference type="SAM" id="Phobius"/>
    </source>
</evidence>
<dbReference type="AlphaFoldDB" id="A0A2N6SCS0"/>
<dbReference type="EMBL" id="PNGT01000012">
    <property type="protein sequence ID" value="PMC51687.1"/>
    <property type="molecule type" value="Genomic_DNA"/>
</dbReference>
<name>A0A2N6SCS0_9BACL</name>
<evidence type="ECO:0000313" key="2">
    <source>
        <dbReference type="EMBL" id="PMC51687.1"/>
    </source>
</evidence>
<dbReference type="RefSeq" id="WP_102190281.1">
    <property type="nucleotide sequence ID" value="NZ_PNGT01000012.1"/>
</dbReference>
<sequence>MSNILSYFIVSTVLGGWYFFKSRGERRLGGSTINKIIDQTYKKWYVKNKNLLNKNSVKIPEINRLIYELKIELRDKGIEIEHVKGYVENINKRETNSKIGIKDIFIGILSVITTNSYIQKNSDEIIKWIKNLFNNEDNFRVLVDISYIIILFWGITSLIIVSYLLSDLNNASRNNQRFFVFEELVKIWDYKTEDRELEVGEVLEKNKIYTNYRSTESAFDTIFKLSVGDSVSRNSNRFVEFVIDRKDNLLKKIMQLYTFLLVFIITTLMLIIIAIIYVIYIRGCYDGVHWSLKMFYTALMLLVIVPVCFVWFLFYNSQIGVYSKKGKSFIKKNIELYVRELKGVNYVQILLHLSAALTIIYFMWKEIYELSKSIIASILISLPIVVIVFIGLVCGTRFSTEDDNKNERKDVKY</sequence>
<protein>
    <submittedName>
        <fullName evidence="2">Uncharacterized protein</fullName>
    </submittedName>
</protein>
<keyword evidence="1" id="KW-0472">Membrane</keyword>
<dbReference type="Proteomes" id="UP000235670">
    <property type="component" value="Unassembled WGS sequence"/>
</dbReference>
<feature type="transmembrane region" description="Helical" evidence="1">
    <location>
        <begin position="256"/>
        <end position="282"/>
    </location>
</feature>
<organism evidence="2 3">
    <name type="scientific">Gemella sanguinis</name>
    <dbReference type="NCBI Taxonomy" id="84135"/>
    <lineage>
        <taxon>Bacteria</taxon>
        <taxon>Bacillati</taxon>
        <taxon>Bacillota</taxon>
        <taxon>Bacilli</taxon>
        <taxon>Bacillales</taxon>
        <taxon>Gemellaceae</taxon>
        <taxon>Gemella</taxon>
    </lineage>
</organism>